<evidence type="ECO:0000313" key="2">
    <source>
        <dbReference type="EMBL" id="QCS42371.1"/>
    </source>
</evidence>
<evidence type="ECO:0000313" key="3">
    <source>
        <dbReference type="Proteomes" id="UP000302218"/>
    </source>
</evidence>
<dbReference type="RefSeq" id="WP_138244860.1">
    <property type="nucleotide sequence ID" value="NZ_CP040330.1"/>
</dbReference>
<dbReference type="OrthoDB" id="378088at2157"/>
<dbReference type="AlphaFoldDB" id="A0A4P8WKD2"/>
<organism evidence="2 3">
    <name type="scientific">Natrinema versiforme</name>
    <dbReference type="NCBI Taxonomy" id="88724"/>
    <lineage>
        <taxon>Archaea</taxon>
        <taxon>Methanobacteriati</taxon>
        <taxon>Methanobacteriota</taxon>
        <taxon>Stenosarchaea group</taxon>
        <taxon>Halobacteria</taxon>
        <taxon>Halobacteriales</taxon>
        <taxon>Natrialbaceae</taxon>
        <taxon>Natrinema</taxon>
    </lineage>
</organism>
<dbReference type="EMBL" id="CP040330">
    <property type="protein sequence ID" value="QCS42371.1"/>
    <property type="molecule type" value="Genomic_DNA"/>
</dbReference>
<name>A0A4P8WKD2_9EURY</name>
<proteinExistence type="predicted"/>
<protein>
    <submittedName>
        <fullName evidence="2">Uncharacterized protein</fullName>
    </submittedName>
</protein>
<dbReference type="GeneID" id="40265280"/>
<reference evidence="3" key="1">
    <citation type="submission" date="2019-05" db="EMBL/GenBank/DDBJ databases">
        <title>Genome sequence and methylation pattern of the halophilic Archaeon Natrinema versiforme BOL5-4.</title>
        <authorList>
            <person name="DasSarma P."/>
            <person name="Anton B.P."/>
            <person name="DasSarma S.L."/>
            <person name="Martinez F.L."/>
            <person name="Guzman D."/>
            <person name="Roberts R.J."/>
            <person name="DasSarma S."/>
        </authorList>
    </citation>
    <scope>NUCLEOTIDE SEQUENCE [LARGE SCALE GENOMIC DNA]</scope>
    <source>
        <strain evidence="3">BOL5-4</strain>
    </source>
</reference>
<dbReference type="Proteomes" id="UP000302218">
    <property type="component" value="Chromosome"/>
</dbReference>
<evidence type="ECO:0000256" key="1">
    <source>
        <dbReference type="SAM" id="MobiDB-lite"/>
    </source>
</evidence>
<gene>
    <name evidence="2" type="ORF">FEJ81_08365</name>
</gene>
<accession>A0A4P8WKD2</accession>
<feature type="region of interest" description="Disordered" evidence="1">
    <location>
        <begin position="84"/>
        <end position="124"/>
    </location>
</feature>
<dbReference type="KEGG" id="nvr:FEJ81_08365"/>
<sequence length="281" mass="30342">MNRRTIIRATTGSIAAAGVPIAVSARGSESFSTEDASRYEGFVVEIASEIYLTIVDKKTGAVKVDEVDGDEEIGSRKVNSIKKDRYETQVTKESANSEDTDPHHQSKNIAQRDTNSDNRQAKQFALAHDKQIRSAIEKQADTPEIVEKTEYYIRKKQGDKDCKNDCNHHWVSGTSMKFNDMVAEASKSAITAAILGALAASGSGALSTIFGSKTVDIIVGAVAGDLVGNSLTIGYYDYDFNYKLGSKKMISGGYGLGPWKPGKSGLVEVITKPGHGDCDLY</sequence>